<dbReference type="InterPro" id="IPR002123">
    <property type="entry name" value="Plipid/glycerol_acylTrfase"/>
</dbReference>
<evidence type="ECO:0000259" key="7">
    <source>
        <dbReference type="SMART" id="SM00563"/>
    </source>
</evidence>
<feature type="domain" description="Phospholipid/glycerol acyltransferase" evidence="7">
    <location>
        <begin position="71"/>
        <end position="186"/>
    </location>
</feature>
<dbReference type="Pfam" id="PF01553">
    <property type="entry name" value="Acyltransferase"/>
    <property type="match status" value="1"/>
</dbReference>
<dbReference type="CDD" id="cd07989">
    <property type="entry name" value="LPLAT_AGPAT-like"/>
    <property type="match status" value="1"/>
</dbReference>
<keyword evidence="4" id="KW-0443">Lipid metabolism</keyword>
<evidence type="ECO:0000256" key="1">
    <source>
        <dbReference type="ARBA" id="ARBA00005189"/>
    </source>
</evidence>
<keyword evidence="3" id="KW-0808">Transferase</keyword>
<accession>A0ABV5CH56</accession>
<evidence type="ECO:0000256" key="3">
    <source>
        <dbReference type="ARBA" id="ARBA00022679"/>
    </source>
</evidence>
<organism evidence="8 9">
    <name type="scientific">Albibacterium profundi</name>
    <dbReference type="NCBI Taxonomy" id="3134906"/>
    <lineage>
        <taxon>Bacteria</taxon>
        <taxon>Pseudomonadati</taxon>
        <taxon>Bacteroidota</taxon>
        <taxon>Sphingobacteriia</taxon>
        <taxon>Sphingobacteriales</taxon>
        <taxon>Sphingobacteriaceae</taxon>
        <taxon>Albibacterium</taxon>
    </lineage>
</organism>
<dbReference type="EMBL" id="JBBVGT010000003">
    <property type="protein sequence ID" value="MFB5946908.1"/>
    <property type="molecule type" value="Genomic_DNA"/>
</dbReference>
<proteinExistence type="predicted"/>
<dbReference type="PANTHER" id="PTHR10434:SF64">
    <property type="entry name" value="1-ACYL-SN-GLYCEROL-3-PHOSPHATE ACYLTRANSFERASE-RELATED"/>
    <property type="match status" value="1"/>
</dbReference>
<keyword evidence="6" id="KW-1133">Transmembrane helix</keyword>
<dbReference type="GO" id="GO:0016746">
    <property type="term" value="F:acyltransferase activity"/>
    <property type="evidence" value="ECO:0007669"/>
    <property type="project" value="UniProtKB-KW"/>
</dbReference>
<keyword evidence="9" id="KW-1185">Reference proteome</keyword>
<dbReference type="PANTHER" id="PTHR10434">
    <property type="entry name" value="1-ACYL-SN-GLYCEROL-3-PHOSPHATE ACYLTRANSFERASE"/>
    <property type="match status" value="1"/>
</dbReference>
<name>A0ABV5CH56_9SPHI</name>
<reference evidence="8 9" key="1">
    <citation type="submission" date="2024-04" db="EMBL/GenBank/DDBJ databases">
        <title>Albibacterium profundi sp. nov., isolated from sediment of the Challenger Deep of Mariana Trench.</title>
        <authorList>
            <person name="Wang Y."/>
        </authorList>
    </citation>
    <scope>NUCLEOTIDE SEQUENCE [LARGE SCALE GENOMIC DNA]</scope>
    <source>
        <strain evidence="8 9">RHL897</strain>
    </source>
</reference>
<keyword evidence="6" id="KW-0812">Transmembrane</keyword>
<comment type="caution">
    <text evidence="8">The sequence shown here is derived from an EMBL/GenBank/DDBJ whole genome shotgun (WGS) entry which is preliminary data.</text>
</comment>
<dbReference type="RefSeq" id="WP_375558437.1">
    <property type="nucleotide sequence ID" value="NZ_JBBVGT010000003.1"/>
</dbReference>
<evidence type="ECO:0000313" key="8">
    <source>
        <dbReference type="EMBL" id="MFB5946908.1"/>
    </source>
</evidence>
<evidence type="ECO:0000256" key="4">
    <source>
        <dbReference type="ARBA" id="ARBA00023098"/>
    </source>
</evidence>
<dbReference type="SMART" id="SM00563">
    <property type="entry name" value="PlsC"/>
    <property type="match status" value="1"/>
</dbReference>
<gene>
    <name evidence="8" type="ORF">WKR92_13830</name>
</gene>
<sequence length="239" mass="27591">MKHIHRNLYYAAVFLIFIPFWPILFILRKQSHKRYSTFVKIRKKIALAASSLVGFKYQIQWEKEVDWGRNYIVCANHTSNLDITAMIKVCKHDFSFIGKDELLTNPVTGLFFRTIDIPIKRTSKMSSFRAFRRAQEYLQEGKSIVIFPEGGIGEDYPPVLDPFKNGVFKLAVDLNLPILPVVIEDAWKVFWDDGAKKGSKPGIVHIRVLKPIEDEDLTIGANELRDRVYGLFKKNLNST</sequence>
<dbReference type="SUPFAM" id="SSF69593">
    <property type="entry name" value="Glycerol-3-phosphate (1)-acyltransferase"/>
    <property type="match status" value="1"/>
</dbReference>
<keyword evidence="6" id="KW-0472">Membrane</keyword>
<evidence type="ECO:0000256" key="2">
    <source>
        <dbReference type="ARBA" id="ARBA00022516"/>
    </source>
</evidence>
<evidence type="ECO:0000256" key="6">
    <source>
        <dbReference type="SAM" id="Phobius"/>
    </source>
</evidence>
<comment type="pathway">
    <text evidence="1">Lipid metabolism.</text>
</comment>
<feature type="transmembrane region" description="Helical" evidence="6">
    <location>
        <begin position="7"/>
        <end position="27"/>
    </location>
</feature>
<dbReference type="Proteomes" id="UP001580928">
    <property type="component" value="Unassembled WGS sequence"/>
</dbReference>
<keyword evidence="5 8" id="KW-0012">Acyltransferase</keyword>
<evidence type="ECO:0000256" key="5">
    <source>
        <dbReference type="ARBA" id="ARBA00023315"/>
    </source>
</evidence>
<protein>
    <submittedName>
        <fullName evidence="8">Lysophospholipid acyltransferase family protein</fullName>
    </submittedName>
</protein>
<keyword evidence="2" id="KW-0444">Lipid biosynthesis</keyword>
<evidence type="ECO:0000313" key="9">
    <source>
        <dbReference type="Proteomes" id="UP001580928"/>
    </source>
</evidence>